<dbReference type="GO" id="GO:0003676">
    <property type="term" value="F:nucleic acid binding"/>
    <property type="evidence" value="ECO:0007669"/>
    <property type="project" value="InterPro"/>
</dbReference>
<dbReference type="InterPro" id="IPR012340">
    <property type="entry name" value="NA-bd_OB-fold"/>
</dbReference>
<reference evidence="3" key="2">
    <citation type="submission" date="2014-07" db="EMBL/GenBank/DDBJ databases">
        <title>Genome sequence of Mangrovimonas yunxiaonensis.</title>
        <authorList>
            <person name="Li Y."/>
            <person name="Zheng T."/>
        </authorList>
    </citation>
    <scope>NUCLEOTIDE SEQUENCE [LARGE SCALE GENOMIC DNA]</scope>
    <source>
        <strain evidence="3">LY01</strain>
    </source>
</reference>
<dbReference type="InterPro" id="IPR021139">
    <property type="entry name" value="NYN"/>
</dbReference>
<dbReference type="EMBL" id="JPFK01000004">
    <property type="protein sequence ID" value="KFB01694.1"/>
    <property type="molecule type" value="Genomic_DNA"/>
</dbReference>
<proteinExistence type="predicted"/>
<accession>A0A084TLV8</accession>
<dbReference type="RefSeq" id="WP_036119615.1">
    <property type="nucleotide sequence ID" value="NZ_BMET01000011.1"/>
</dbReference>
<sequence length="318" mass="36420">MSSEKSSKLTRIGVFYDGNYFLHVSNYYNYVHKRKARISVSGLHDYIRHKVAEVEGDISGYRHCQIVDAHYFRGRLNAYEASKKSNSLYYDRLFDDVLMKEGITTHYLPVKTSQSGIRHEKGIDVWLALEAFELAYYKRFNVLVLVASDGDYTPLIRKLNTLGTRVMLLSWDFEFQDDYGNERVTRTSQDLLEVVTYPIAMHEEIDNRVAKGSFAINNLFYESTPSQPANKIIPTGTNQNVKAKNAVAESNPNNTEGEILSIHNGFGFIKKQPNNLFFHYQSVNGIDFNDLNVGDKVVYEIDQNEKGEDIAINIEPNE</sequence>
<dbReference type="PANTHER" id="PTHR35458">
    <property type="entry name" value="SLR0755 PROTEIN"/>
    <property type="match status" value="1"/>
</dbReference>
<dbReference type="GO" id="GO:0004540">
    <property type="term" value="F:RNA nuclease activity"/>
    <property type="evidence" value="ECO:0007669"/>
    <property type="project" value="InterPro"/>
</dbReference>
<evidence type="ECO:0000313" key="2">
    <source>
        <dbReference type="EMBL" id="KFB01694.1"/>
    </source>
</evidence>
<evidence type="ECO:0000313" key="3">
    <source>
        <dbReference type="Proteomes" id="UP000028521"/>
    </source>
</evidence>
<dbReference type="PROSITE" id="PS51857">
    <property type="entry name" value="CSD_2"/>
    <property type="match status" value="1"/>
</dbReference>
<organism evidence="2 3">
    <name type="scientific">Mangrovimonas yunxiaonensis</name>
    <dbReference type="NCBI Taxonomy" id="1197477"/>
    <lineage>
        <taxon>Bacteria</taxon>
        <taxon>Pseudomonadati</taxon>
        <taxon>Bacteroidota</taxon>
        <taxon>Flavobacteriia</taxon>
        <taxon>Flavobacteriales</taxon>
        <taxon>Flavobacteriaceae</taxon>
        <taxon>Mangrovimonas</taxon>
    </lineage>
</organism>
<dbReference type="SUPFAM" id="SSF50249">
    <property type="entry name" value="Nucleic acid-binding proteins"/>
    <property type="match status" value="1"/>
</dbReference>
<dbReference type="STRING" id="1197477.IA57_04165"/>
<dbReference type="InterPro" id="IPR047140">
    <property type="entry name" value="LabA"/>
</dbReference>
<keyword evidence="3" id="KW-1185">Reference proteome</keyword>
<dbReference type="AlphaFoldDB" id="A0A084TLV8"/>
<dbReference type="InterPro" id="IPR002059">
    <property type="entry name" value="CSP_DNA-bd"/>
</dbReference>
<dbReference type="Pfam" id="PF00313">
    <property type="entry name" value="CSD"/>
    <property type="match status" value="1"/>
</dbReference>
<dbReference type="eggNOG" id="COG1432">
    <property type="taxonomic scope" value="Bacteria"/>
</dbReference>
<evidence type="ECO:0000259" key="1">
    <source>
        <dbReference type="PROSITE" id="PS51857"/>
    </source>
</evidence>
<dbReference type="Pfam" id="PF01936">
    <property type="entry name" value="NYN"/>
    <property type="match status" value="1"/>
</dbReference>
<comment type="caution">
    <text evidence="2">The sequence shown here is derived from an EMBL/GenBank/DDBJ whole genome shotgun (WGS) entry which is preliminary data.</text>
</comment>
<dbReference type="Gene3D" id="2.40.50.140">
    <property type="entry name" value="Nucleic acid-binding proteins"/>
    <property type="match status" value="1"/>
</dbReference>
<dbReference type="Proteomes" id="UP000028521">
    <property type="component" value="Unassembled WGS sequence"/>
</dbReference>
<feature type="domain" description="CSD" evidence="1">
    <location>
        <begin position="254"/>
        <end position="316"/>
    </location>
</feature>
<dbReference type="Gene3D" id="3.40.50.1010">
    <property type="entry name" value="5'-nuclease"/>
    <property type="match status" value="1"/>
</dbReference>
<gene>
    <name evidence="2" type="ORF">IA57_04165</name>
</gene>
<protein>
    <submittedName>
        <fullName evidence="2">Cold-shock protein</fullName>
    </submittedName>
</protein>
<dbReference type="eggNOG" id="COG1278">
    <property type="taxonomic scope" value="Bacteria"/>
</dbReference>
<name>A0A084TLV8_9FLAO</name>
<dbReference type="PANTHER" id="PTHR35458:SF8">
    <property type="entry name" value="SLR0650 PROTEIN"/>
    <property type="match status" value="1"/>
</dbReference>
<dbReference type="OrthoDB" id="1466775at2"/>
<reference evidence="2 3" key="1">
    <citation type="journal article" date="2014" name="Genome Announc.">
        <title>Draft Genome Sequence of the Algicidal Bacterium Mangrovimonas yunxiaonensis Strain LY01.</title>
        <authorList>
            <person name="Li Y."/>
            <person name="Zhu H."/>
            <person name="Li C."/>
            <person name="Zhang H."/>
            <person name="Chen Z."/>
            <person name="Zheng W."/>
            <person name="Xu H."/>
            <person name="Zheng T."/>
        </authorList>
    </citation>
    <scope>NUCLEOTIDE SEQUENCE [LARGE SCALE GENOMIC DNA]</scope>
    <source>
        <strain evidence="2 3">LY01</strain>
    </source>
</reference>